<feature type="coiled-coil region" evidence="1">
    <location>
        <begin position="38"/>
        <end position="65"/>
    </location>
</feature>
<dbReference type="Proteomes" id="UP000789359">
    <property type="component" value="Unassembled WGS sequence"/>
</dbReference>
<reference evidence="2 3" key="1">
    <citation type="submission" date="2020-11" db="EMBL/GenBank/DDBJ databases">
        <authorList>
            <person name="Peeters C."/>
        </authorList>
    </citation>
    <scope>NUCLEOTIDE SEQUENCE [LARGE SCALE GENOMIC DNA]</scope>
    <source>
        <strain evidence="2 3">LMG 8286</strain>
    </source>
</reference>
<dbReference type="RefSeq" id="WP_230056857.1">
    <property type="nucleotide sequence ID" value="NZ_CAJHOE010000002.1"/>
</dbReference>
<gene>
    <name evidence="2" type="ORF">LMG8286_01091</name>
</gene>
<keyword evidence="1" id="KW-0175">Coiled coil</keyword>
<sequence length="390" mass="43918">MELKKRVNELFGGLETLKDDELKSAINTKMLELFAELKAENLDKMQDLQDAMSEINARLISQKESELFSLIAQADEMLKKIANKRTEIKQTLKASFEAAEELVNANDIERKDEILLLLNSAIMRETRMFGILNESVQSAFLTTIESGGDIKETAMQIAKNISYNAINEGELSSGRIIEIAKAIVSGAIEVANESKIFAKELVCGAIEGTREGILRTLENLKSNAKFTPTEAGLAKIVRDLRDIEDKFIQMIKDVGAQTNDPSRSAIEHLLDESLDSNVAKLRRISEQAAEELVQKLEDIKENATVNEFLSSTSEKFEKLKNELNERTKNINLDEKIEGFEKKASEKLDEMKQLDIKQEAKKIGDRAYSVARDFLNKIRKNDQNNKDNKNA</sequence>
<evidence type="ECO:0000256" key="1">
    <source>
        <dbReference type="SAM" id="Coils"/>
    </source>
</evidence>
<keyword evidence="3" id="KW-1185">Reference proteome</keyword>
<feature type="coiled-coil region" evidence="1">
    <location>
        <begin position="282"/>
        <end position="356"/>
    </location>
</feature>
<evidence type="ECO:0000313" key="3">
    <source>
        <dbReference type="Proteomes" id="UP000789359"/>
    </source>
</evidence>
<protein>
    <recommendedName>
        <fullName evidence="4">Cell surface protein</fullName>
    </recommendedName>
</protein>
<organism evidence="2 3">
    <name type="scientific">Campylobacter suis</name>
    <dbReference type="NCBI Taxonomy" id="2790657"/>
    <lineage>
        <taxon>Bacteria</taxon>
        <taxon>Pseudomonadati</taxon>
        <taxon>Campylobacterota</taxon>
        <taxon>Epsilonproteobacteria</taxon>
        <taxon>Campylobacterales</taxon>
        <taxon>Campylobacteraceae</taxon>
        <taxon>Campylobacter</taxon>
    </lineage>
</organism>
<comment type="caution">
    <text evidence="2">The sequence shown here is derived from an EMBL/GenBank/DDBJ whole genome shotgun (WGS) entry which is preliminary data.</text>
</comment>
<evidence type="ECO:0008006" key="4">
    <source>
        <dbReference type="Google" id="ProtNLM"/>
    </source>
</evidence>
<proteinExistence type="predicted"/>
<evidence type="ECO:0000313" key="2">
    <source>
        <dbReference type="EMBL" id="CAD7288013.1"/>
    </source>
</evidence>
<accession>A0ABM8Q545</accession>
<dbReference type="EMBL" id="CAJHOE010000002">
    <property type="protein sequence ID" value="CAD7288013.1"/>
    <property type="molecule type" value="Genomic_DNA"/>
</dbReference>
<name>A0ABM8Q545_9BACT</name>